<name>A0A3B0N010_THEAN</name>
<dbReference type="AlphaFoldDB" id="A0A3B0N010"/>
<dbReference type="GO" id="GO:0031966">
    <property type="term" value="C:mitochondrial membrane"/>
    <property type="evidence" value="ECO:0007669"/>
    <property type="project" value="UniProtKB-SubCell"/>
</dbReference>
<dbReference type="SUPFAM" id="SSF103506">
    <property type="entry name" value="Mitochondrial carrier"/>
    <property type="match status" value="1"/>
</dbReference>
<feature type="repeat" description="Solcar" evidence="8">
    <location>
        <begin position="127"/>
        <end position="209"/>
    </location>
</feature>
<protein>
    <submittedName>
        <fullName evidence="11">Mitochondrial solute carrier-like protein, putative</fullName>
    </submittedName>
</protein>
<dbReference type="VEuPathDB" id="PiroplasmaDB:TA14105"/>
<dbReference type="EMBL" id="UIVS01000002">
    <property type="protein sequence ID" value="SVP91414.1"/>
    <property type="molecule type" value="Genomic_DNA"/>
</dbReference>
<dbReference type="PROSITE" id="PS50920">
    <property type="entry name" value="SOLCAR"/>
    <property type="match status" value="2"/>
</dbReference>
<evidence type="ECO:0000256" key="6">
    <source>
        <dbReference type="ARBA" id="ARBA00023128"/>
    </source>
</evidence>
<evidence type="ECO:0000256" key="7">
    <source>
        <dbReference type="ARBA" id="ARBA00023136"/>
    </source>
</evidence>
<evidence type="ECO:0000256" key="10">
    <source>
        <dbReference type="SAM" id="Phobius"/>
    </source>
</evidence>
<evidence type="ECO:0000256" key="9">
    <source>
        <dbReference type="RuleBase" id="RU000488"/>
    </source>
</evidence>
<accession>A0A3B0N010</accession>
<keyword evidence="3 9" id="KW-0813">Transport</keyword>
<proteinExistence type="inferred from homology"/>
<evidence type="ECO:0000256" key="8">
    <source>
        <dbReference type="PROSITE-ProRule" id="PRU00282"/>
    </source>
</evidence>
<dbReference type="PANTHER" id="PTHR45758">
    <property type="entry name" value="MITOFERRIN-1-RELATED"/>
    <property type="match status" value="1"/>
</dbReference>
<reference evidence="11" key="1">
    <citation type="submission" date="2018-07" db="EMBL/GenBank/DDBJ databases">
        <authorList>
            <person name="Quirk P.G."/>
            <person name="Krulwich T.A."/>
        </authorList>
    </citation>
    <scope>NUCLEOTIDE SEQUENCE</scope>
    <source>
        <strain evidence="11">Anand</strain>
    </source>
</reference>
<dbReference type="Gene3D" id="1.50.40.10">
    <property type="entry name" value="Mitochondrial carrier domain"/>
    <property type="match status" value="2"/>
</dbReference>
<organism evidence="11">
    <name type="scientific">Theileria annulata</name>
    <dbReference type="NCBI Taxonomy" id="5874"/>
    <lineage>
        <taxon>Eukaryota</taxon>
        <taxon>Sar</taxon>
        <taxon>Alveolata</taxon>
        <taxon>Apicomplexa</taxon>
        <taxon>Aconoidasida</taxon>
        <taxon>Piroplasmida</taxon>
        <taxon>Theileriidae</taxon>
        <taxon>Theileria</taxon>
    </lineage>
</organism>
<dbReference type="PANTHER" id="PTHR45758:SF4">
    <property type="entry name" value="MITOFERRIN-1"/>
    <property type="match status" value="1"/>
</dbReference>
<dbReference type="InterPro" id="IPR018108">
    <property type="entry name" value="MCP_transmembrane"/>
</dbReference>
<evidence type="ECO:0000313" key="12">
    <source>
        <dbReference type="EMBL" id="SVP91414.1"/>
    </source>
</evidence>
<comment type="subcellular location">
    <subcellularLocation>
        <location evidence="1">Mitochondrion membrane</location>
        <topology evidence="1">Multi-pass membrane protein</topology>
    </subcellularLocation>
</comment>
<feature type="repeat" description="Solcar" evidence="8">
    <location>
        <begin position="219"/>
        <end position="310"/>
    </location>
</feature>
<dbReference type="EMBL" id="UIVT01000002">
    <property type="protein sequence ID" value="SVP90849.1"/>
    <property type="molecule type" value="Genomic_DNA"/>
</dbReference>
<evidence type="ECO:0000256" key="4">
    <source>
        <dbReference type="ARBA" id="ARBA00022692"/>
    </source>
</evidence>
<evidence type="ECO:0000256" key="5">
    <source>
        <dbReference type="ARBA" id="ARBA00022989"/>
    </source>
</evidence>
<gene>
    <name evidence="11" type="ORF">TAT_000156000</name>
    <name evidence="12" type="ORF">TAV_000156200</name>
</gene>
<feature type="transmembrane region" description="Helical" evidence="10">
    <location>
        <begin position="20"/>
        <end position="41"/>
    </location>
</feature>
<evidence type="ECO:0000256" key="2">
    <source>
        <dbReference type="ARBA" id="ARBA00006375"/>
    </source>
</evidence>
<evidence type="ECO:0000313" key="11">
    <source>
        <dbReference type="EMBL" id="SVP90849.1"/>
    </source>
</evidence>
<dbReference type="Pfam" id="PF00153">
    <property type="entry name" value="Mito_carr"/>
    <property type="match status" value="3"/>
</dbReference>
<keyword evidence="5 10" id="KW-1133">Transmembrane helix</keyword>
<dbReference type="InterPro" id="IPR023395">
    <property type="entry name" value="MCP_dom_sf"/>
</dbReference>
<keyword evidence="6" id="KW-0496">Mitochondrion</keyword>
<evidence type="ECO:0000256" key="1">
    <source>
        <dbReference type="ARBA" id="ARBA00004225"/>
    </source>
</evidence>
<keyword evidence="4 8" id="KW-0812">Transmembrane</keyword>
<dbReference type="GO" id="GO:0048250">
    <property type="term" value="P:iron import into the mitochondrion"/>
    <property type="evidence" value="ECO:0007669"/>
    <property type="project" value="TreeGrafter"/>
</dbReference>
<evidence type="ECO:0000256" key="3">
    <source>
        <dbReference type="ARBA" id="ARBA00022448"/>
    </source>
</evidence>
<sequence length="315" mass="35357">MDSDPNDPLDWENWTGDMPFWQHAFCGSIAGVMEHISLFPLDTIKTRLQTNSTSSYSINSGNSRNTLNSQCKSIYNGVKRRLTTYSINTKLSNTRGLYTNLFKGSNVIIIGCVPAHVLYFTVYEKIKNSGNIAISGATATVCHDLILTPADVIKQRLQLNLHSSTLDCVVNLLKTEGFGALFRSLSITLFMNIPYHSLLVTIIHLLKKINKEDNTSNYKQFIYSGLGGAIAGALTTPLDVIKTRLQTQTCHYNNHQPYYPLKYKNIIMTYKNIYRNEGLRGFMRGMSTRVGMCTPSAAISWGTYETLKNLIKLLN</sequence>
<keyword evidence="7 8" id="KW-0472">Membrane</keyword>
<comment type="similarity">
    <text evidence="2 9">Belongs to the mitochondrial carrier (TC 2.A.29) family.</text>
</comment>
<dbReference type="GO" id="GO:0015093">
    <property type="term" value="F:ferrous iron transmembrane transporter activity"/>
    <property type="evidence" value="ECO:0007669"/>
    <property type="project" value="TreeGrafter"/>
</dbReference>